<evidence type="ECO:0000259" key="9">
    <source>
        <dbReference type="Pfam" id="PF08573"/>
    </source>
</evidence>
<evidence type="ECO:0000313" key="10">
    <source>
        <dbReference type="EMBL" id="KAK5095367.1"/>
    </source>
</evidence>
<evidence type="ECO:0000256" key="3">
    <source>
        <dbReference type="ARBA" id="ARBA00022490"/>
    </source>
</evidence>
<evidence type="ECO:0000313" key="11">
    <source>
        <dbReference type="Proteomes" id="UP001345013"/>
    </source>
</evidence>
<keyword evidence="3" id="KW-0963">Cytoplasm</keyword>
<feature type="region of interest" description="Disordered" evidence="7">
    <location>
        <begin position="225"/>
        <end position="317"/>
    </location>
</feature>
<gene>
    <name evidence="10" type="ORF">LTR24_003079</name>
</gene>
<evidence type="ECO:0000256" key="5">
    <source>
        <dbReference type="ARBA" id="ARBA00023242"/>
    </source>
</evidence>
<keyword evidence="4" id="KW-0227">DNA damage</keyword>
<keyword evidence="6" id="KW-0175">Coiled coil</keyword>
<feature type="compositionally biased region" description="Low complexity" evidence="7">
    <location>
        <begin position="107"/>
        <end position="122"/>
    </location>
</feature>
<comment type="subcellular location">
    <subcellularLocation>
        <location evidence="2">Cytoplasm</location>
    </subcellularLocation>
    <subcellularLocation>
        <location evidence="1">Nucleus</location>
    </subcellularLocation>
</comment>
<feature type="compositionally biased region" description="Polar residues" evidence="7">
    <location>
        <begin position="157"/>
        <end position="171"/>
    </location>
</feature>
<organism evidence="10 11">
    <name type="scientific">Lithohypha guttulata</name>
    <dbReference type="NCBI Taxonomy" id="1690604"/>
    <lineage>
        <taxon>Eukaryota</taxon>
        <taxon>Fungi</taxon>
        <taxon>Dikarya</taxon>
        <taxon>Ascomycota</taxon>
        <taxon>Pezizomycotina</taxon>
        <taxon>Eurotiomycetes</taxon>
        <taxon>Chaetothyriomycetidae</taxon>
        <taxon>Chaetothyriales</taxon>
        <taxon>Trichomeriaceae</taxon>
        <taxon>Lithohypha</taxon>
    </lineage>
</organism>
<evidence type="ECO:0000256" key="7">
    <source>
        <dbReference type="SAM" id="MobiDB-lite"/>
    </source>
</evidence>
<dbReference type="InterPro" id="IPR012943">
    <property type="entry name" value="Cnn_1N"/>
</dbReference>
<feature type="region of interest" description="Disordered" evidence="7">
    <location>
        <begin position="107"/>
        <end position="174"/>
    </location>
</feature>
<feature type="domain" description="DNA endonuclease activator Ctp1 C-terminal" evidence="9">
    <location>
        <begin position="369"/>
        <end position="437"/>
    </location>
</feature>
<feature type="coiled-coil region" evidence="6">
    <location>
        <begin position="17"/>
        <end position="98"/>
    </location>
</feature>
<evidence type="ECO:0000256" key="2">
    <source>
        <dbReference type="ARBA" id="ARBA00004496"/>
    </source>
</evidence>
<protein>
    <recommendedName>
        <fullName evidence="12">DNA endonuclease activator Ctp1 C-terminal domain-containing protein</fullName>
    </recommendedName>
</protein>
<feature type="region of interest" description="Disordered" evidence="7">
    <location>
        <begin position="415"/>
        <end position="452"/>
    </location>
</feature>
<keyword evidence="11" id="KW-1185">Reference proteome</keyword>
<feature type="compositionally biased region" description="Basic and acidic residues" evidence="7">
    <location>
        <begin position="441"/>
        <end position="452"/>
    </location>
</feature>
<dbReference type="Pfam" id="PF07989">
    <property type="entry name" value="Cnn_1N"/>
    <property type="match status" value="1"/>
</dbReference>
<dbReference type="EMBL" id="JAVRRG010000028">
    <property type="protein sequence ID" value="KAK5095367.1"/>
    <property type="molecule type" value="Genomic_DNA"/>
</dbReference>
<dbReference type="Pfam" id="PF08573">
    <property type="entry name" value="SAE2"/>
    <property type="match status" value="1"/>
</dbReference>
<evidence type="ECO:0000259" key="8">
    <source>
        <dbReference type="Pfam" id="PF07989"/>
    </source>
</evidence>
<comment type="caution">
    <text evidence="10">The sequence shown here is derived from an EMBL/GenBank/DDBJ whole genome shotgun (WGS) entry which is preliminary data.</text>
</comment>
<reference evidence="10 11" key="1">
    <citation type="submission" date="2023-08" db="EMBL/GenBank/DDBJ databases">
        <title>Black Yeasts Isolated from many extreme environments.</title>
        <authorList>
            <person name="Coleine C."/>
            <person name="Stajich J.E."/>
            <person name="Selbmann L."/>
        </authorList>
    </citation>
    <scope>NUCLEOTIDE SEQUENCE [LARGE SCALE GENOMIC DNA]</scope>
    <source>
        <strain evidence="10 11">CCFEE 5885</strain>
    </source>
</reference>
<keyword evidence="5" id="KW-0539">Nucleus</keyword>
<feature type="compositionally biased region" description="Polar residues" evidence="7">
    <location>
        <begin position="259"/>
        <end position="273"/>
    </location>
</feature>
<accession>A0ABR0KHU3</accession>
<dbReference type="InterPro" id="IPR013882">
    <property type="entry name" value="Ctp1_C"/>
</dbReference>
<evidence type="ECO:0000256" key="4">
    <source>
        <dbReference type="ARBA" id="ARBA00022763"/>
    </source>
</evidence>
<feature type="domain" description="Centrosomin N-terminal motif 1" evidence="8">
    <location>
        <begin position="26"/>
        <end position="98"/>
    </location>
</feature>
<dbReference type="Proteomes" id="UP001345013">
    <property type="component" value="Unassembled WGS sequence"/>
</dbReference>
<evidence type="ECO:0000256" key="1">
    <source>
        <dbReference type="ARBA" id="ARBA00004123"/>
    </source>
</evidence>
<proteinExistence type="predicted"/>
<evidence type="ECO:0000256" key="6">
    <source>
        <dbReference type="SAM" id="Coils"/>
    </source>
</evidence>
<sequence length="473" mass="52027">MSSDAGGSLTNTLILALTQCQNQVRTIQEQAARIERLQRENEALRKELHDAKQEQPVAAAAAPEEGVLSQVDDLFHKNVEAQAEINKLKRKLRSYKEKANGRLAVPISSPLSLPTTPLASSPKQIRNTSAAAPGSDHERSPPRKRTRLNDTGVLQEVPTNTAHSRTSSTVASKRGDIEKKIAAIPLLAEDGEEYAPTVPPARSPRSTINKENSIYKRLDGLLAAPTPSRAPLARARSTSPSTEVSQSSTKRALGISNIKHISSEAQPTSSTGASIADRRAAVDTQEPTGRPIGKTGRTSLGRFSRKDPEDEEPLRARPVSRLSLQHFKPNPRWLDSHGVSYDEFLHGQNANRINVLAETLPKVPGQDGLSDDEVLLDFLGPGSETRIAGLTQLAKKNLLAEAKVKRVAQAFGKQRADYDREQDPPGFWSTDMPGTQEDEENKEKARKMEREEVKRRYEDAIRHGQGRWVFADE</sequence>
<name>A0ABR0KHU3_9EURO</name>
<evidence type="ECO:0008006" key="12">
    <source>
        <dbReference type="Google" id="ProtNLM"/>
    </source>
</evidence>
<feature type="compositionally biased region" description="Low complexity" evidence="7">
    <location>
        <begin position="237"/>
        <end position="249"/>
    </location>
</feature>